<dbReference type="CDD" id="cd02007">
    <property type="entry name" value="TPP_DXS"/>
    <property type="match status" value="1"/>
</dbReference>
<keyword evidence="12 14" id="KW-0414">Isoprene biosynthesis</keyword>
<comment type="similarity">
    <text evidence="2 14">Belongs to the transketolase family. DXPS subfamily.</text>
</comment>
<evidence type="ECO:0000313" key="17">
    <source>
        <dbReference type="Proteomes" id="UP000763557"/>
    </source>
</evidence>
<evidence type="ECO:0000256" key="5">
    <source>
        <dbReference type="ARBA" id="ARBA00022679"/>
    </source>
</evidence>
<feature type="binding site" evidence="13">
    <location>
        <position position="85"/>
    </location>
    <ligand>
        <name>isopentenyl diphosphate</name>
        <dbReference type="ChEBI" id="CHEBI:128769"/>
    </ligand>
</feature>
<feature type="binding site" evidence="14">
    <location>
        <position position="654"/>
    </location>
    <ligand>
        <name>thiamine diphosphate</name>
        <dbReference type="ChEBI" id="CHEBI:58937"/>
    </ligand>
</feature>
<feature type="binding site" evidence="13">
    <location>
        <position position="233"/>
    </location>
    <ligand>
        <name>dimethylallyl diphosphate</name>
        <dbReference type="ChEBI" id="CHEBI:57623"/>
    </ligand>
</feature>
<feature type="active site" description="Proton donor" evidence="13">
    <location>
        <position position="137"/>
    </location>
</feature>
<evidence type="ECO:0000256" key="14">
    <source>
        <dbReference type="HAMAP-Rule" id="MF_00315"/>
    </source>
</evidence>
<keyword evidence="13" id="KW-0560">Oxidoreductase</keyword>
<proteinExistence type="inferred from homology"/>
<feature type="binding site" evidence="13">
    <location>
        <position position="205"/>
    </location>
    <ligand>
        <name>[4Fe-4S] cluster</name>
        <dbReference type="ChEBI" id="CHEBI:49883"/>
    </ligand>
</feature>
<evidence type="ECO:0000256" key="4">
    <source>
        <dbReference type="ARBA" id="ARBA00022485"/>
    </source>
</evidence>
<dbReference type="EMBL" id="JAAATY010000009">
    <property type="protein sequence ID" value="NRN66399.1"/>
    <property type="molecule type" value="Genomic_DNA"/>
</dbReference>
<feature type="domain" description="Transketolase-like pyrimidine-binding" evidence="15">
    <location>
        <begin position="603"/>
        <end position="767"/>
    </location>
</feature>
<feature type="binding site" evidence="13">
    <location>
        <position position="277"/>
    </location>
    <ligand>
        <name>(2E)-4-hydroxy-3-methylbut-2-enyl diphosphate</name>
        <dbReference type="ChEBI" id="CHEBI:128753"/>
    </ligand>
</feature>
<feature type="binding site" evidence="14">
    <location>
        <position position="504"/>
    </location>
    <ligand>
        <name>Mg(2+)</name>
        <dbReference type="ChEBI" id="CHEBI:18420"/>
    </ligand>
</feature>
<feature type="binding site" evidence="13">
    <location>
        <position position="234"/>
    </location>
    <ligand>
        <name>(2E)-4-hydroxy-3-methylbut-2-enyl diphosphate</name>
        <dbReference type="ChEBI" id="CHEBI:128753"/>
    </ligand>
</feature>
<dbReference type="Pfam" id="PF13292">
    <property type="entry name" value="DXP_synthase_N"/>
    <property type="match status" value="2"/>
</dbReference>
<evidence type="ECO:0000259" key="15">
    <source>
        <dbReference type="SMART" id="SM00861"/>
    </source>
</evidence>
<comment type="pathway">
    <text evidence="13">Isoprenoid biosynthesis; dimethylallyl diphosphate biosynthesis; dimethylallyl diphosphate from (2E)-4-hydroxy-3-methylbutenyl diphosphate: step 1/1.</text>
</comment>
<evidence type="ECO:0000256" key="6">
    <source>
        <dbReference type="ARBA" id="ARBA00022723"/>
    </source>
</evidence>
<comment type="cofactor">
    <cofactor evidence="14">
        <name>Mg(2+)</name>
        <dbReference type="ChEBI" id="CHEBI:18420"/>
    </cofactor>
    <text evidence="14">Binds 1 Mg(2+) ion per subunit.</text>
</comment>
<dbReference type="Proteomes" id="UP000763557">
    <property type="component" value="Unassembled WGS sequence"/>
</dbReference>
<feature type="binding site" evidence="13">
    <location>
        <position position="277"/>
    </location>
    <ligand>
        <name>dimethylallyl diphosphate</name>
        <dbReference type="ChEBI" id="CHEBI:57623"/>
    </ligand>
</feature>
<feature type="binding site" evidence="13">
    <location>
        <position position="85"/>
    </location>
    <ligand>
        <name>(2E)-4-hydroxy-3-methylbut-2-enyl diphosphate</name>
        <dbReference type="ChEBI" id="CHEBI:128753"/>
    </ligand>
</feature>
<evidence type="ECO:0000256" key="2">
    <source>
        <dbReference type="ARBA" id="ARBA00011081"/>
    </source>
</evidence>
<feature type="binding site" evidence="13">
    <location>
        <position position="235"/>
    </location>
    <ligand>
        <name>dimethylallyl diphosphate</name>
        <dbReference type="ChEBI" id="CHEBI:57623"/>
    </ligand>
</feature>
<evidence type="ECO:0000256" key="13">
    <source>
        <dbReference type="HAMAP-Rule" id="MF_00191"/>
    </source>
</evidence>
<feature type="binding site" evidence="13">
    <location>
        <position position="135"/>
    </location>
    <ligand>
        <name>(2E)-4-hydroxy-3-methylbut-2-enyl diphosphate</name>
        <dbReference type="ChEBI" id="CHEBI:128753"/>
    </ligand>
</feature>
<comment type="catalytic activity">
    <reaction evidence="14">
        <text>D-glyceraldehyde 3-phosphate + pyruvate + H(+) = 1-deoxy-D-xylulose 5-phosphate + CO2</text>
        <dbReference type="Rhea" id="RHEA:12605"/>
        <dbReference type="ChEBI" id="CHEBI:15361"/>
        <dbReference type="ChEBI" id="CHEBI:15378"/>
        <dbReference type="ChEBI" id="CHEBI:16526"/>
        <dbReference type="ChEBI" id="CHEBI:57792"/>
        <dbReference type="ChEBI" id="CHEBI:59776"/>
        <dbReference type="EC" id="2.2.1.7"/>
    </reaction>
</comment>
<dbReference type="InterPro" id="IPR009014">
    <property type="entry name" value="Transketo_C/PFOR_II"/>
</dbReference>
<feature type="binding site" evidence="13">
    <location>
        <position position="233"/>
    </location>
    <ligand>
        <name>isopentenyl diphosphate</name>
        <dbReference type="ChEBI" id="CHEBI:128769"/>
    </ligand>
</feature>
<dbReference type="InterPro" id="IPR029061">
    <property type="entry name" value="THDP-binding"/>
</dbReference>
<dbReference type="EC" id="1.17.7.4" evidence="13"/>
<dbReference type="InterPro" id="IPR049557">
    <property type="entry name" value="Transketolase_CS"/>
</dbReference>
<evidence type="ECO:0000256" key="10">
    <source>
        <dbReference type="ARBA" id="ARBA00023014"/>
    </source>
</evidence>
<protein>
    <recommendedName>
        <fullName evidence="13 14">Multifunctional fusion protein</fullName>
    </recommendedName>
    <domain>
        <recommendedName>
            <fullName evidence="14">1-deoxy-D-xylulose-5-phosphate synthase</fullName>
            <ecNumber evidence="14">2.2.1.7</ecNumber>
        </recommendedName>
        <alternativeName>
            <fullName evidence="14">1-deoxyxylulose-5-phosphate synthase</fullName>
            <shortName evidence="14">DXP synthase</shortName>
            <shortName evidence="14">DXPS</shortName>
        </alternativeName>
    </domain>
    <domain>
        <recommendedName>
            <fullName evidence="13">4-hydroxy-3-methylbut-2-enyl diphosphate reductase</fullName>
            <shortName evidence="13">HMBPP reductase</shortName>
            <ecNumber evidence="13">1.17.7.4</ecNumber>
        </recommendedName>
    </domain>
</protein>
<organism evidence="16 17">
    <name type="scientific">Kibdelosporangium persicum</name>
    <dbReference type="NCBI Taxonomy" id="2698649"/>
    <lineage>
        <taxon>Bacteria</taxon>
        <taxon>Bacillati</taxon>
        <taxon>Actinomycetota</taxon>
        <taxon>Actinomycetes</taxon>
        <taxon>Pseudonocardiales</taxon>
        <taxon>Pseudonocardiaceae</taxon>
        <taxon>Kibdelosporangium</taxon>
    </lineage>
</organism>
<evidence type="ECO:0000256" key="7">
    <source>
        <dbReference type="ARBA" id="ARBA00022842"/>
    </source>
</evidence>
<comment type="catalytic activity">
    <reaction evidence="13">
        <text>dimethylallyl diphosphate + 2 oxidized [2Fe-2S]-[ferredoxin] + H2O = (2E)-4-hydroxy-3-methylbut-2-enyl diphosphate + 2 reduced [2Fe-2S]-[ferredoxin] + 2 H(+)</text>
        <dbReference type="Rhea" id="RHEA:24825"/>
        <dbReference type="Rhea" id="RHEA-COMP:10000"/>
        <dbReference type="Rhea" id="RHEA-COMP:10001"/>
        <dbReference type="ChEBI" id="CHEBI:15377"/>
        <dbReference type="ChEBI" id="CHEBI:15378"/>
        <dbReference type="ChEBI" id="CHEBI:33737"/>
        <dbReference type="ChEBI" id="CHEBI:33738"/>
        <dbReference type="ChEBI" id="CHEBI:57623"/>
        <dbReference type="ChEBI" id="CHEBI:128753"/>
        <dbReference type="EC" id="1.17.7.4"/>
    </reaction>
</comment>
<name>A0ABX2F4X2_9PSEU</name>
<evidence type="ECO:0000256" key="1">
    <source>
        <dbReference type="ARBA" id="ARBA00004980"/>
    </source>
</evidence>
<comment type="subunit">
    <text evidence="3 14">Homodimer.</text>
</comment>
<sequence>MSPDTTATPPHRRVVLAQPRGFCAGVHRAIAMTERALELHGPPVYVRKQIVHNHFVVGMLERKGARFVDSIAEVPQGSVCVFSAHGVSPAVRGAADEASLHVIDATCPLVSKVHQQAKRATRDGRLLLLIGHNDHEETEGTRGEVPNRTIVVETVEDVDRLDLSPDTPVAYLTQTTLSVDDTADVVDRIRTRFTDVEEPSSDTICYASQNRQNGIKSLARQCELILVVGSENSSNSQRMVDVARQAGVRGHLVPDVGHLREEWLHDVRTVGVSSGASAPEVLVDQVLARLAEHGFGQVDVDLTAVEDVVFSMPGDRSAPEPAPAGDAAAMRLLPSVRQPADIRRFTVAELTGLAAEIRRLLVEEVSRTGGHLGPSLGVVELTLGLHRVFDSPTDRILWDTGHQAYVHKILTGRWPEFGRMRQRGGLSGYPSQAESPHDIIENSHASTALSYAYGMSKADEVRGVTGRRVVVVVGDGSLTGGMAWEALNCIAGEGRRVVIVLNDNGRSYSPTVGGLARHLAGAEPNTFFESLGLSYIGPVDGHDVVAVQSALVQASAVDGPVVVHTLTRKGYGYDRAENDDVDRFHAVRPMDPVTGAPLSSSGRSWTSVFGDELVRIAEKRGDVVAITAAMQDPTGLSAFARRFPDRAVDVGIAEQNAVTAAAGMAMAGLRPVVAIYSTFLNRAFDQVLLDVALHSCPVVFVLDRAGVTGDDGPSHNGMWDMSLLNIVPGMRIAAPRDAATLRAALRTAVHTAEGPCAIRFPKGPVGEDLPAAFSYAGLDVLRPDPSDDVLLLPVGVMAGMCMDVADRLHAQGIGVTVVDPCWIRPVNPLLRAMAPRFRVVATVEDNLKIGGFGSVLAQDLREAGVTTPVTSFGIPQRFPAHGKRAEVLAECGLTAEVIAARLAGLIADPAGWLAVEASGPVG</sequence>
<comment type="cofactor">
    <cofactor evidence="13">
        <name>[4Fe-4S] cluster</name>
        <dbReference type="ChEBI" id="CHEBI:49883"/>
    </cofactor>
    <text evidence="13">Binds 1 [4Fe-4S] cluster per subunit.</text>
</comment>
<feature type="binding site" evidence="14">
    <location>
        <begin position="476"/>
        <end position="477"/>
    </location>
    <ligand>
        <name>thiamine diphosphate</name>
        <dbReference type="ChEBI" id="CHEBI:58937"/>
    </ligand>
</feature>
<comment type="pathway">
    <text evidence="13">Isoprenoid biosynthesis; isopentenyl diphosphate biosynthesis via DXP pathway; isopentenyl diphosphate from 1-deoxy-D-xylulose 5-phosphate: step 6/6.</text>
</comment>
<feature type="binding site" evidence="13">
    <location>
        <position position="135"/>
    </location>
    <ligand>
        <name>dimethylallyl diphosphate</name>
        <dbReference type="ChEBI" id="CHEBI:57623"/>
    </ligand>
</feature>
<dbReference type="Pfam" id="PF02780">
    <property type="entry name" value="Transketolase_C"/>
    <property type="match status" value="1"/>
</dbReference>
<evidence type="ECO:0000256" key="3">
    <source>
        <dbReference type="ARBA" id="ARBA00011738"/>
    </source>
</evidence>
<comment type="catalytic activity">
    <reaction evidence="13">
        <text>isopentenyl diphosphate + 2 oxidized [2Fe-2S]-[ferredoxin] + H2O = (2E)-4-hydroxy-3-methylbut-2-enyl diphosphate + 2 reduced [2Fe-2S]-[ferredoxin] + 2 H(+)</text>
        <dbReference type="Rhea" id="RHEA:24488"/>
        <dbReference type="Rhea" id="RHEA-COMP:10000"/>
        <dbReference type="Rhea" id="RHEA-COMP:10001"/>
        <dbReference type="ChEBI" id="CHEBI:15377"/>
        <dbReference type="ChEBI" id="CHEBI:15378"/>
        <dbReference type="ChEBI" id="CHEBI:33737"/>
        <dbReference type="ChEBI" id="CHEBI:33738"/>
        <dbReference type="ChEBI" id="CHEBI:128753"/>
        <dbReference type="ChEBI" id="CHEBI:128769"/>
        <dbReference type="EC" id="1.17.7.4"/>
    </reaction>
</comment>
<dbReference type="NCBIfam" id="NF003933">
    <property type="entry name" value="PRK05444.2-2"/>
    <property type="match status" value="1"/>
</dbReference>
<evidence type="ECO:0000256" key="8">
    <source>
        <dbReference type="ARBA" id="ARBA00022977"/>
    </source>
</evidence>
<feature type="binding site" evidence="13">
    <location>
        <position position="277"/>
    </location>
    <ligand>
        <name>isopentenyl diphosphate</name>
        <dbReference type="ChEBI" id="CHEBI:128769"/>
    </ligand>
</feature>
<dbReference type="SUPFAM" id="SSF52518">
    <property type="entry name" value="Thiamin diphosphate-binding fold (THDP-binding)"/>
    <property type="match status" value="2"/>
</dbReference>
<feature type="binding site" evidence="13">
    <location>
        <position position="23"/>
    </location>
    <ligand>
        <name>[4Fe-4S] cluster</name>
        <dbReference type="ChEBI" id="CHEBI:49883"/>
    </ligand>
</feature>
<evidence type="ECO:0000256" key="9">
    <source>
        <dbReference type="ARBA" id="ARBA00023004"/>
    </source>
</evidence>
<gene>
    <name evidence="14" type="primary">dxs</name>
    <name evidence="13" type="synonym">ispH</name>
    <name evidence="16" type="ORF">GC106_36240</name>
</gene>
<feature type="binding site" evidence="13">
    <location>
        <position position="234"/>
    </location>
    <ligand>
        <name>isopentenyl diphosphate</name>
        <dbReference type="ChEBI" id="CHEBI:128769"/>
    </ligand>
</feature>
<accession>A0ABX2F4X2</accession>
<comment type="function">
    <text evidence="14">Catalyzes the acyloin condensation reaction between C atoms 2 and 3 of pyruvate and glyceraldehyde 3-phosphate to yield 1-deoxy-D-xylulose-5-phosphate (DXP).</text>
</comment>
<dbReference type="Pfam" id="PF02401">
    <property type="entry name" value="LYTB"/>
    <property type="match status" value="1"/>
</dbReference>
<dbReference type="SUPFAM" id="SSF52922">
    <property type="entry name" value="TK C-terminal domain-like"/>
    <property type="match status" value="1"/>
</dbReference>
<dbReference type="PROSITE" id="PS00802">
    <property type="entry name" value="TRANSKETOLASE_2"/>
    <property type="match status" value="1"/>
</dbReference>
<feature type="binding site" evidence="14">
    <location>
        <position position="402"/>
    </location>
    <ligand>
        <name>thiamine diphosphate</name>
        <dbReference type="ChEBI" id="CHEBI:58937"/>
    </ligand>
</feature>
<feature type="binding site" evidence="13">
    <location>
        <position position="233"/>
    </location>
    <ligand>
        <name>(2E)-4-hydroxy-3-methylbut-2-enyl diphosphate</name>
        <dbReference type="ChEBI" id="CHEBI:128753"/>
    </ligand>
</feature>
<feature type="binding site" evidence="14">
    <location>
        <position position="504"/>
    </location>
    <ligand>
        <name>thiamine diphosphate</name>
        <dbReference type="ChEBI" id="CHEBI:58937"/>
    </ligand>
</feature>
<comment type="caution">
    <text evidence="16">The sequence shown here is derived from an EMBL/GenBank/DDBJ whole genome shotgun (WGS) entry which is preliminary data.</text>
</comment>
<feature type="binding site" evidence="13">
    <location>
        <position position="85"/>
    </location>
    <ligand>
        <name>dimethylallyl diphosphate</name>
        <dbReference type="ChEBI" id="CHEBI:57623"/>
    </ligand>
</feature>
<feature type="binding site" evidence="13">
    <location>
        <position position="235"/>
    </location>
    <ligand>
        <name>isopentenyl diphosphate</name>
        <dbReference type="ChEBI" id="CHEBI:128769"/>
    </ligand>
</feature>
<feature type="binding site" evidence="14">
    <location>
        <position position="573"/>
    </location>
    <ligand>
        <name>thiamine diphosphate</name>
        <dbReference type="ChEBI" id="CHEBI:58937"/>
    </ligand>
</feature>
<feature type="binding site" evidence="13">
    <location>
        <position position="135"/>
    </location>
    <ligand>
        <name>isopentenyl diphosphate</name>
        <dbReference type="ChEBI" id="CHEBI:128769"/>
    </ligand>
</feature>
<dbReference type="InterPro" id="IPR020826">
    <property type="entry name" value="Transketolase_BS"/>
</dbReference>
<feature type="binding site" evidence="13">
    <location>
        <position position="107"/>
    </location>
    <ligand>
        <name>[4Fe-4S] cluster</name>
        <dbReference type="ChEBI" id="CHEBI:49883"/>
    </ligand>
</feature>
<dbReference type="SMART" id="SM00861">
    <property type="entry name" value="Transket_pyr"/>
    <property type="match status" value="1"/>
</dbReference>
<dbReference type="InterPro" id="IPR003451">
    <property type="entry name" value="LytB/IspH"/>
</dbReference>
<feature type="binding site" evidence="13">
    <location>
        <position position="52"/>
    </location>
    <ligand>
        <name>(2E)-4-hydroxy-3-methylbut-2-enyl diphosphate</name>
        <dbReference type="ChEBI" id="CHEBI:128753"/>
    </ligand>
</feature>
<comment type="similarity">
    <text evidence="13">Belongs to the IspH family.</text>
</comment>
<keyword evidence="9 13" id="KW-0408">Iron</keyword>
<keyword evidence="7 14" id="KW-0460">Magnesium</keyword>
<dbReference type="PANTHER" id="PTHR43322">
    <property type="entry name" value="1-D-DEOXYXYLULOSE 5-PHOSPHATE SYNTHASE-RELATED"/>
    <property type="match status" value="1"/>
</dbReference>
<dbReference type="HAMAP" id="MF_00191">
    <property type="entry name" value="IspH"/>
    <property type="match status" value="1"/>
</dbReference>
<keyword evidence="17" id="KW-1185">Reference proteome</keyword>
<keyword evidence="10 13" id="KW-0411">Iron-sulfur</keyword>
<dbReference type="CDD" id="cd07033">
    <property type="entry name" value="TPP_PYR_DXS_TK_like"/>
    <property type="match status" value="1"/>
</dbReference>
<dbReference type="Gene3D" id="3.40.50.970">
    <property type="match status" value="2"/>
</dbReference>
<evidence type="ECO:0000256" key="12">
    <source>
        <dbReference type="ARBA" id="ARBA00023229"/>
    </source>
</evidence>
<keyword evidence="11 14" id="KW-0786">Thiamine pyrophosphate</keyword>
<evidence type="ECO:0000313" key="16">
    <source>
        <dbReference type="EMBL" id="NRN66399.1"/>
    </source>
</evidence>
<comment type="pathway">
    <text evidence="1 14">Metabolic intermediate biosynthesis; 1-deoxy-D-xylulose 5-phosphate biosynthesis; 1-deoxy-D-xylulose 5-phosphate from D-glyceraldehyde 3-phosphate and pyruvate: step 1/1.</text>
</comment>
<dbReference type="HAMAP" id="MF_00315">
    <property type="entry name" value="DXP_synth"/>
    <property type="match status" value="1"/>
</dbReference>
<feature type="binding site" evidence="14">
    <location>
        <position position="475"/>
    </location>
    <ligand>
        <name>Mg(2+)</name>
        <dbReference type="ChEBI" id="CHEBI:18420"/>
    </ligand>
</feature>
<dbReference type="NCBIfam" id="TIGR00216">
    <property type="entry name" value="ispH_lytB"/>
    <property type="match status" value="1"/>
</dbReference>
<dbReference type="InterPro" id="IPR005477">
    <property type="entry name" value="Dxylulose-5-P_synthase"/>
</dbReference>
<keyword evidence="8 14" id="KW-0784">Thiamine biosynthesis</keyword>
<feature type="binding site" evidence="14">
    <location>
        <begin position="443"/>
        <end position="445"/>
    </location>
    <ligand>
        <name>thiamine diphosphate</name>
        <dbReference type="ChEBI" id="CHEBI:58937"/>
    </ligand>
</feature>
<feature type="binding site" evidence="13">
    <location>
        <position position="52"/>
    </location>
    <ligand>
        <name>isopentenyl diphosphate</name>
        <dbReference type="ChEBI" id="CHEBI:128769"/>
    </ligand>
</feature>
<feature type="binding site" evidence="13">
    <location>
        <position position="175"/>
    </location>
    <ligand>
        <name>(2E)-4-hydroxy-3-methylbut-2-enyl diphosphate</name>
        <dbReference type="ChEBI" id="CHEBI:128753"/>
    </ligand>
</feature>
<dbReference type="Pfam" id="PF02779">
    <property type="entry name" value="Transket_pyr"/>
    <property type="match status" value="1"/>
</dbReference>
<keyword evidence="6 14" id="KW-0479">Metal-binding</keyword>
<reference evidence="16 17" key="1">
    <citation type="submission" date="2020-01" db="EMBL/GenBank/DDBJ databases">
        <title>Kibdelosporangium persica a novel Actinomycetes from a hot desert in Iran.</title>
        <authorList>
            <person name="Safaei N."/>
            <person name="Zaburannyi N."/>
            <person name="Mueller R."/>
            <person name="Wink J."/>
        </authorList>
    </citation>
    <scope>NUCLEOTIDE SEQUENCE [LARGE SCALE GENOMIC DNA]</scope>
    <source>
        <strain evidence="16 17">4NS15</strain>
    </source>
</reference>
<feature type="binding site" evidence="13">
    <location>
        <position position="52"/>
    </location>
    <ligand>
        <name>dimethylallyl diphosphate</name>
        <dbReference type="ChEBI" id="CHEBI:57623"/>
    </ligand>
</feature>
<evidence type="ECO:0000256" key="11">
    <source>
        <dbReference type="ARBA" id="ARBA00023052"/>
    </source>
</evidence>
<dbReference type="InterPro" id="IPR005475">
    <property type="entry name" value="Transketolase-like_Pyr-bd"/>
</dbReference>
<dbReference type="Gene3D" id="3.40.1010.20">
    <property type="entry name" value="4-hydroxy-3-methylbut-2-enyl diphosphate reductase, catalytic domain"/>
    <property type="match status" value="2"/>
</dbReference>
<dbReference type="EC" id="2.2.1.7" evidence="14"/>
<comment type="cofactor">
    <cofactor evidence="14">
        <name>thiamine diphosphate</name>
        <dbReference type="ChEBI" id="CHEBI:58937"/>
    </cofactor>
    <text evidence="14">Binds 1 thiamine pyrophosphate per subunit.</text>
</comment>
<keyword evidence="5 14" id="KW-0808">Transferase</keyword>
<keyword evidence="4 13" id="KW-0004">4Fe-4S</keyword>
<comment type="function">
    <text evidence="13">Catalyzes the conversion of 1-hydroxy-2-methyl-2-(E)-butenyl 4-diphosphate (HMBPP) into a mixture of isopentenyl diphosphate (IPP) and dimethylallyl diphosphate (DMAPP). Acts in the terminal step of the DOXP/MEP pathway for isoprenoid precursor biosynthesis.</text>
</comment>
<dbReference type="PANTHER" id="PTHR43322:SF5">
    <property type="entry name" value="1-DEOXY-D-XYLULOSE-5-PHOSPHATE SYNTHASE, CHLOROPLASTIC"/>
    <property type="match status" value="1"/>
</dbReference>
<dbReference type="InterPro" id="IPR033248">
    <property type="entry name" value="Transketolase_C"/>
</dbReference>
<feature type="binding site" evidence="13">
    <location>
        <position position="234"/>
    </location>
    <ligand>
        <name>dimethylallyl diphosphate</name>
        <dbReference type="ChEBI" id="CHEBI:57623"/>
    </ligand>
</feature>
<dbReference type="Gene3D" id="3.40.50.11270">
    <property type="match status" value="1"/>
</dbReference>
<dbReference type="Gene3D" id="3.40.50.920">
    <property type="match status" value="1"/>
</dbReference>
<feature type="binding site" evidence="13">
    <location>
        <position position="235"/>
    </location>
    <ligand>
        <name>(2E)-4-hydroxy-3-methylbut-2-enyl diphosphate</name>
        <dbReference type="ChEBI" id="CHEBI:128753"/>
    </ligand>
</feature>
<dbReference type="CDD" id="cd13944">
    <property type="entry name" value="lytB_ispH"/>
    <property type="match status" value="1"/>
</dbReference>
<dbReference type="PROSITE" id="PS00801">
    <property type="entry name" value="TRANSKETOLASE_1"/>
    <property type="match status" value="1"/>
</dbReference>